<reference evidence="1 2" key="1">
    <citation type="submission" date="2016-10" db="EMBL/GenBank/DDBJ databases">
        <authorList>
            <person name="de Groot N.N."/>
        </authorList>
    </citation>
    <scope>NUCLEOTIDE SEQUENCE [LARGE SCALE GENOMIC DNA]</scope>
    <source>
        <strain evidence="1 2">DSM 14789</strain>
    </source>
</reference>
<evidence type="ECO:0000313" key="1">
    <source>
        <dbReference type="EMBL" id="SDL68207.1"/>
    </source>
</evidence>
<organism evidence="1 2">
    <name type="scientific">Modicisalibacter muralis</name>
    <dbReference type="NCBI Taxonomy" id="119000"/>
    <lineage>
        <taxon>Bacteria</taxon>
        <taxon>Pseudomonadati</taxon>
        <taxon>Pseudomonadota</taxon>
        <taxon>Gammaproteobacteria</taxon>
        <taxon>Oceanospirillales</taxon>
        <taxon>Halomonadaceae</taxon>
        <taxon>Modicisalibacter</taxon>
    </lineage>
</organism>
<dbReference type="EMBL" id="FNGI01000006">
    <property type="protein sequence ID" value="SDL68207.1"/>
    <property type="molecule type" value="Genomic_DNA"/>
</dbReference>
<proteinExistence type="predicted"/>
<dbReference type="STRING" id="119000.SAMN05661010_02262"/>
<gene>
    <name evidence="1" type="ORF">SAMN05661010_02262</name>
</gene>
<dbReference type="Proteomes" id="UP000198654">
    <property type="component" value="Unassembled WGS sequence"/>
</dbReference>
<accession>A0A1G9M2P7</accession>
<protein>
    <submittedName>
        <fullName evidence="1">Uncharacterized protein</fullName>
    </submittedName>
</protein>
<dbReference type="AlphaFoldDB" id="A0A1G9M2P7"/>
<dbReference type="OrthoDB" id="6183935at2"/>
<evidence type="ECO:0000313" key="2">
    <source>
        <dbReference type="Proteomes" id="UP000198654"/>
    </source>
</evidence>
<keyword evidence="2" id="KW-1185">Reference proteome</keyword>
<name>A0A1G9M2P7_9GAMM</name>
<sequence>MKIADYQCIIDELEVVISDTKTLMVRFEATDFDETMSDDYLALHKLYTRMVEEQRRYTQEMLVAEE</sequence>
<dbReference type="RefSeq" id="WP_089728595.1">
    <property type="nucleotide sequence ID" value="NZ_FNGI01000006.1"/>
</dbReference>